<keyword evidence="3" id="KW-0805">Transcription regulation</keyword>
<dbReference type="GO" id="GO:0006355">
    <property type="term" value="P:regulation of DNA-templated transcription"/>
    <property type="evidence" value="ECO:0007669"/>
    <property type="project" value="InterPro"/>
</dbReference>
<dbReference type="InterPro" id="IPR027417">
    <property type="entry name" value="P-loop_NTPase"/>
</dbReference>
<evidence type="ECO:0000256" key="4">
    <source>
        <dbReference type="ARBA" id="ARBA00023163"/>
    </source>
</evidence>
<dbReference type="InterPro" id="IPR002197">
    <property type="entry name" value="HTH_Fis"/>
</dbReference>
<dbReference type="EMBL" id="CP000382">
    <property type="protein sequence ID" value="ABK61106.1"/>
    <property type="molecule type" value="Genomic_DNA"/>
</dbReference>
<dbReference type="FunFam" id="3.40.50.300:FF:000006">
    <property type="entry name" value="DNA-binding transcriptional regulator NtrC"/>
    <property type="match status" value="1"/>
</dbReference>
<dbReference type="InterPro" id="IPR058031">
    <property type="entry name" value="AAA_lid_NorR"/>
</dbReference>
<dbReference type="AlphaFoldDB" id="A0PY80"/>
<evidence type="ECO:0000259" key="5">
    <source>
        <dbReference type="PROSITE" id="PS50045"/>
    </source>
</evidence>
<dbReference type="Pfam" id="PF02954">
    <property type="entry name" value="HTH_8"/>
    <property type="match status" value="1"/>
</dbReference>
<keyword evidence="2" id="KW-0067">ATP-binding</keyword>
<gene>
    <name evidence="6" type="ordered locus">NT01CX_1249</name>
</gene>
<dbReference type="GO" id="GO:0005524">
    <property type="term" value="F:ATP binding"/>
    <property type="evidence" value="ECO:0007669"/>
    <property type="project" value="UniProtKB-KW"/>
</dbReference>
<name>A0PY80_CLONN</name>
<sequence>MKKELLNCILKVTKDKDIDYINQLINNFIYATAIYTFDDIVTKNQNVKKIVQYAKKAANTDCSILIQGSNGTGKEVFAEAIHNYSKRSDGPFIVADCAIVPRELLKRRLFGYCEETFTGEKEEYPGKFQLADGGTLFLDNIEELPLDMQEDLLKILDDNKASLRQSDENNIDVRIIVATNKNLIEEVNNKSFRADLYYKLNVINLKLLDLEERKEDIPLLVKHFLERLNAINLGKEKTIDEDAIDELKNYKWIGNIRELRNFVEKLYYLCNESNITRKFLLDYIYNKPKCNDKNNISNENSVNDKNIYSLRELEKQNIEKSLVYCEGNVEKAAKILGISRATIYRKISKYNIKLH</sequence>
<accession>A0PY80</accession>
<proteinExistence type="predicted"/>
<dbReference type="STRING" id="386415.NT01CX_1249"/>
<dbReference type="Pfam" id="PF25601">
    <property type="entry name" value="AAA_lid_14"/>
    <property type="match status" value="1"/>
</dbReference>
<dbReference type="PATRIC" id="fig|386415.7.peg.359"/>
<dbReference type="InterPro" id="IPR002078">
    <property type="entry name" value="Sigma_54_int"/>
</dbReference>
<dbReference type="PANTHER" id="PTHR32071">
    <property type="entry name" value="TRANSCRIPTIONAL REGULATORY PROTEIN"/>
    <property type="match status" value="1"/>
</dbReference>
<evidence type="ECO:0000256" key="3">
    <source>
        <dbReference type="ARBA" id="ARBA00023015"/>
    </source>
</evidence>
<keyword evidence="1" id="KW-0547">Nucleotide-binding</keyword>
<dbReference type="KEGG" id="cno:NT01CX_1249"/>
<keyword evidence="7" id="KW-1185">Reference proteome</keyword>
<dbReference type="Gene3D" id="1.10.8.60">
    <property type="match status" value="1"/>
</dbReference>
<dbReference type="PRINTS" id="PR01590">
    <property type="entry name" value="HTHFIS"/>
</dbReference>
<protein>
    <submittedName>
        <fullName evidence="6">Transcriptional regulatory protein</fullName>
    </submittedName>
</protein>
<dbReference type="InterPro" id="IPR003593">
    <property type="entry name" value="AAA+_ATPase"/>
</dbReference>
<evidence type="ECO:0000256" key="1">
    <source>
        <dbReference type="ARBA" id="ARBA00022741"/>
    </source>
</evidence>
<reference evidence="6 7" key="1">
    <citation type="journal article" date="2006" name="Nat. Biotechnol.">
        <title>The genome and transcriptomes of the anti-tumor agent Clostridium novyi-NT.</title>
        <authorList>
            <person name="Bettegowda C."/>
            <person name="Huang X."/>
            <person name="Lin J."/>
            <person name="Cheong I."/>
            <person name="Kohli M."/>
            <person name="Szabo S.A."/>
            <person name="Zhang X."/>
            <person name="Diaz L.A. Jr."/>
            <person name="Velculescu V.E."/>
            <person name="Parmigiani G."/>
            <person name="Kinzler K.W."/>
            <person name="Vogelstein B."/>
            <person name="Zhou S."/>
        </authorList>
    </citation>
    <scope>NUCLEOTIDE SEQUENCE [LARGE SCALE GENOMIC DNA]</scope>
    <source>
        <strain evidence="6 7">NT</strain>
    </source>
</reference>
<evidence type="ECO:0000313" key="6">
    <source>
        <dbReference type="EMBL" id="ABK61106.1"/>
    </source>
</evidence>
<organism evidence="6 7">
    <name type="scientific">Clostridium novyi (strain NT)</name>
    <dbReference type="NCBI Taxonomy" id="386415"/>
    <lineage>
        <taxon>Bacteria</taxon>
        <taxon>Bacillati</taxon>
        <taxon>Bacillota</taxon>
        <taxon>Clostridia</taxon>
        <taxon>Eubacteriales</taxon>
        <taxon>Clostridiaceae</taxon>
        <taxon>Clostridium</taxon>
    </lineage>
</organism>
<dbReference type="PROSITE" id="PS50045">
    <property type="entry name" value="SIGMA54_INTERACT_4"/>
    <property type="match status" value="1"/>
</dbReference>
<dbReference type="RefSeq" id="WP_011721340.1">
    <property type="nucleotide sequence ID" value="NC_008593.1"/>
</dbReference>
<dbReference type="InterPro" id="IPR009057">
    <property type="entry name" value="Homeodomain-like_sf"/>
</dbReference>
<keyword evidence="4" id="KW-0804">Transcription</keyword>
<feature type="domain" description="Sigma-54 factor interaction" evidence="5">
    <location>
        <begin position="40"/>
        <end position="268"/>
    </location>
</feature>
<dbReference type="eggNOG" id="COG3829">
    <property type="taxonomic scope" value="Bacteria"/>
</dbReference>
<dbReference type="Gene3D" id="1.10.10.60">
    <property type="entry name" value="Homeodomain-like"/>
    <property type="match status" value="1"/>
</dbReference>
<evidence type="ECO:0000313" key="7">
    <source>
        <dbReference type="Proteomes" id="UP000008220"/>
    </source>
</evidence>
<dbReference type="SMART" id="SM00382">
    <property type="entry name" value="AAA"/>
    <property type="match status" value="1"/>
</dbReference>
<dbReference type="SUPFAM" id="SSF46689">
    <property type="entry name" value="Homeodomain-like"/>
    <property type="match status" value="1"/>
</dbReference>
<evidence type="ECO:0000256" key="2">
    <source>
        <dbReference type="ARBA" id="ARBA00022840"/>
    </source>
</evidence>
<dbReference type="Gene3D" id="3.40.50.300">
    <property type="entry name" value="P-loop containing nucleotide triphosphate hydrolases"/>
    <property type="match status" value="1"/>
</dbReference>
<dbReference type="CDD" id="cd00009">
    <property type="entry name" value="AAA"/>
    <property type="match status" value="1"/>
</dbReference>
<dbReference type="SUPFAM" id="SSF52540">
    <property type="entry name" value="P-loop containing nucleoside triphosphate hydrolases"/>
    <property type="match status" value="1"/>
</dbReference>
<dbReference type="HOGENOM" id="CLU_000445_0_7_9"/>
<dbReference type="Pfam" id="PF00158">
    <property type="entry name" value="Sigma54_activat"/>
    <property type="match status" value="1"/>
</dbReference>
<dbReference type="GO" id="GO:0043565">
    <property type="term" value="F:sequence-specific DNA binding"/>
    <property type="evidence" value="ECO:0007669"/>
    <property type="project" value="InterPro"/>
</dbReference>
<dbReference type="PANTHER" id="PTHR32071:SF57">
    <property type="entry name" value="C4-DICARBOXYLATE TRANSPORT TRANSCRIPTIONAL REGULATORY PROTEIN DCTD"/>
    <property type="match status" value="1"/>
</dbReference>
<dbReference type="Proteomes" id="UP000008220">
    <property type="component" value="Chromosome"/>
</dbReference>